<comment type="caution">
    <text evidence="1">The sequence shown here is derived from an EMBL/GenBank/DDBJ whole genome shotgun (WGS) entry which is preliminary data.</text>
</comment>
<gene>
    <name evidence="1" type="ORF">J4727_09510</name>
</gene>
<protein>
    <submittedName>
        <fullName evidence="1">Uncharacterized protein</fullName>
    </submittedName>
</protein>
<proteinExistence type="predicted"/>
<evidence type="ECO:0000313" key="2">
    <source>
        <dbReference type="Proteomes" id="UP000664477"/>
    </source>
</evidence>
<reference evidence="1" key="1">
    <citation type="submission" date="2021-03" db="EMBL/GenBank/DDBJ databases">
        <title>Molecular epidemiology and mechanisms of colistin and carbapenem resistance in Enterobacteriaceae from clinical isolates, the environment and porcine samples in Pretoria, South Africa.</title>
        <authorList>
            <person name="Bogoshi D."/>
            <person name="Mbelle N.M."/>
            <person name="Naidoo V."/>
            <person name="Osei Sekyere J."/>
        </authorList>
    </citation>
    <scope>NUCLEOTIDE SEQUENCE</scope>
    <source>
        <strain evidence="1">C052</strain>
    </source>
</reference>
<accession>A0A939SRB8</accession>
<dbReference type="Proteomes" id="UP000664477">
    <property type="component" value="Unassembled WGS sequence"/>
</dbReference>
<sequence length="58" mass="6528">MKCLQAWFRNLKTLRKMLKYGRYANLDMRFIGAADPNSTTDGFSTDKDIAIAIGPMVA</sequence>
<evidence type="ECO:0000313" key="1">
    <source>
        <dbReference type="EMBL" id="MBO1916183.1"/>
    </source>
</evidence>
<organism evidence="1 2">
    <name type="scientific">Providencia rettgeri</name>
    <dbReference type="NCBI Taxonomy" id="587"/>
    <lineage>
        <taxon>Bacteria</taxon>
        <taxon>Pseudomonadati</taxon>
        <taxon>Pseudomonadota</taxon>
        <taxon>Gammaproteobacteria</taxon>
        <taxon>Enterobacterales</taxon>
        <taxon>Morganellaceae</taxon>
        <taxon>Providencia</taxon>
    </lineage>
</organism>
<name>A0A939SRB8_PRORE</name>
<dbReference type="EMBL" id="JAGETQ010000041">
    <property type="protein sequence ID" value="MBO1916183.1"/>
    <property type="molecule type" value="Genomic_DNA"/>
</dbReference>
<dbReference type="AlphaFoldDB" id="A0A939SRB8"/>